<name>A0A4Q7M208_9MICO</name>
<dbReference type="SUPFAM" id="SSF55729">
    <property type="entry name" value="Acyl-CoA N-acyltransferases (Nat)"/>
    <property type="match status" value="1"/>
</dbReference>
<evidence type="ECO:0000313" key="2">
    <source>
        <dbReference type="EMBL" id="RZS60847.1"/>
    </source>
</evidence>
<keyword evidence="2" id="KW-0689">Ribosomal protein</keyword>
<sequence>MTGALRPYVSSDRAAVAEVCVRTAAAGGDARGRYSDDLLMPDVYALPYVDLEPESAFVVVQPDLDVDGADGHDTALRVRDGVVAGYVIATADTARFVERWRREWTPGFLARHPQPAPAPAEGGPAYSEAQLWHDGVHPERLLAPGEQALAAFPAHLHIDLLPRAQRQGWGRRMVAALCANLAARGVPGVHLSYDPANTGARTFYDRLGFVELPASTAAAPLMGLRTA</sequence>
<dbReference type="Proteomes" id="UP000293852">
    <property type="component" value="Unassembled WGS sequence"/>
</dbReference>
<accession>A0A4Q7M208</accession>
<dbReference type="RefSeq" id="WP_130413086.1">
    <property type="nucleotide sequence ID" value="NZ_SGWX01000001.1"/>
</dbReference>
<reference evidence="2 3" key="1">
    <citation type="submission" date="2019-02" db="EMBL/GenBank/DDBJ databases">
        <title>Sequencing the genomes of 1000 actinobacteria strains.</title>
        <authorList>
            <person name="Klenk H.-P."/>
        </authorList>
    </citation>
    <scope>NUCLEOTIDE SEQUENCE [LARGE SCALE GENOMIC DNA]</scope>
    <source>
        <strain evidence="2 3">DSM 16932</strain>
    </source>
</reference>
<dbReference type="PANTHER" id="PTHR13170">
    <property type="entry name" value="O-GLCNACASE"/>
    <property type="match status" value="1"/>
</dbReference>
<dbReference type="InterPro" id="IPR013653">
    <property type="entry name" value="GCN5-like_dom"/>
</dbReference>
<dbReference type="PROSITE" id="PS51186">
    <property type="entry name" value="GNAT"/>
    <property type="match status" value="1"/>
</dbReference>
<dbReference type="InterPro" id="IPR016181">
    <property type="entry name" value="Acyl_CoA_acyltransferase"/>
</dbReference>
<protein>
    <submittedName>
        <fullName evidence="2">Ribosomal protein S18 acetylase RimI-like enzyme</fullName>
    </submittedName>
</protein>
<proteinExistence type="predicted"/>
<dbReference type="InterPro" id="IPR000182">
    <property type="entry name" value="GNAT_dom"/>
</dbReference>
<keyword evidence="2" id="KW-0687">Ribonucleoprotein</keyword>
<keyword evidence="3" id="KW-1185">Reference proteome</keyword>
<comment type="caution">
    <text evidence="2">The sequence shown here is derived from an EMBL/GenBank/DDBJ whole genome shotgun (WGS) entry which is preliminary data.</text>
</comment>
<dbReference type="GO" id="GO:0016747">
    <property type="term" value="F:acyltransferase activity, transferring groups other than amino-acyl groups"/>
    <property type="evidence" value="ECO:0007669"/>
    <property type="project" value="InterPro"/>
</dbReference>
<dbReference type="EMBL" id="SGWX01000001">
    <property type="protein sequence ID" value="RZS60847.1"/>
    <property type="molecule type" value="Genomic_DNA"/>
</dbReference>
<dbReference type="Gene3D" id="3.40.630.30">
    <property type="match status" value="1"/>
</dbReference>
<evidence type="ECO:0000259" key="1">
    <source>
        <dbReference type="PROSITE" id="PS51186"/>
    </source>
</evidence>
<dbReference type="InterPro" id="IPR051822">
    <property type="entry name" value="Glycosyl_Hydrolase_84"/>
</dbReference>
<dbReference type="PANTHER" id="PTHR13170:SF16">
    <property type="entry name" value="PROTEIN O-GLCNACASE"/>
    <property type="match status" value="1"/>
</dbReference>
<dbReference type="Pfam" id="PF08445">
    <property type="entry name" value="FR47"/>
    <property type="match status" value="1"/>
</dbReference>
<dbReference type="OrthoDB" id="8593648at2"/>
<organism evidence="2 3">
    <name type="scientific">Xylanimonas ulmi</name>
    <dbReference type="NCBI Taxonomy" id="228973"/>
    <lineage>
        <taxon>Bacteria</taxon>
        <taxon>Bacillati</taxon>
        <taxon>Actinomycetota</taxon>
        <taxon>Actinomycetes</taxon>
        <taxon>Micrococcales</taxon>
        <taxon>Promicromonosporaceae</taxon>
        <taxon>Xylanimonas</taxon>
    </lineage>
</organism>
<dbReference type="AlphaFoldDB" id="A0A4Q7M208"/>
<gene>
    <name evidence="2" type="ORF">EV386_1127</name>
</gene>
<feature type="domain" description="N-acetyltransferase" evidence="1">
    <location>
        <begin position="83"/>
        <end position="227"/>
    </location>
</feature>
<dbReference type="GO" id="GO:0005840">
    <property type="term" value="C:ribosome"/>
    <property type="evidence" value="ECO:0007669"/>
    <property type="project" value="UniProtKB-KW"/>
</dbReference>
<evidence type="ECO:0000313" key="3">
    <source>
        <dbReference type="Proteomes" id="UP000293852"/>
    </source>
</evidence>